<accession>A0ABR1FTD4</accession>
<organism evidence="1 2">
    <name type="scientific">Aureococcus anophagefferens</name>
    <name type="common">Harmful bloom alga</name>
    <dbReference type="NCBI Taxonomy" id="44056"/>
    <lineage>
        <taxon>Eukaryota</taxon>
        <taxon>Sar</taxon>
        <taxon>Stramenopiles</taxon>
        <taxon>Ochrophyta</taxon>
        <taxon>Pelagophyceae</taxon>
        <taxon>Pelagomonadales</taxon>
        <taxon>Pelagomonadaceae</taxon>
        <taxon>Aureococcus</taxon>
    </lineage>
</organism>
<reference evidence="1 2" key="1">
    <citation type="submission" date="2024-03" db="EMBL/GenBank/DDBJ databases">
        <title>Aureococcus anophagefferens CCMP1851 and Kratosvirus quantuckense: Draft genome of a second virus-susceptible host strain in the model system.</title>
        <authorList>
            <person name="Chase E."/>
            <person name="Truchon A.R."/>
            <person name="Schepens W."/>
            <person name="Wilhelm S.W."/>
        </authorList>
    </citation>
    <scope>NUCLEOTIDE SEQUENCE [LARGE SCALE GENOMIC DNA]</scope>
    <source>
        <strain evidence="1 2">CCMP1851</strain>
    </source>
</reference>
<evidence type="ECO:0000313" key="1">
    <source>
        <dbReference type="EMBL" id="KAK7238314.1"/>
    </source>
</evidence>
<name>A0ABR1FTD4_AURAN</name>
<gene>
    <name evidence="1" type="ORF">SO694_00023038</name>
</gene>
<dbReference type="Proteomes" id="UP001363151">
    <property type="component" value="Unassembled WGS sequence"/>
</dbReference>
<proteinExistence type="predicted"/>
<dbReference type="KEGG" id="aaf:AURANDRAFT_63691"/>
<protein>
    <submittedName>
        <fullName evidence="1">Uncharacterized protein</fullName>
    </submittedName>
</protein>
<evidence type="ECO:0000313" key="2">
    <source>
        <dbReference type="Proteomes" id="UP001363151"/>
    </source>
</evidence>
<sequence>MQADDRSLWERSTARSYLRAYFRLELRMLWWFRSSATGRSLALPLRHVISQNPTRDVTALTWVAFVAGIFYSGYHFTVNCAMNLGFVLLTRAVIAARRPVEYDVHLKQLADRTRGAYGSPDLATHMAVVVFLQLSEKGVDDARGTDYEIFEGLIWGGALALVALVALSRLVAGSRFVYQVALSLATGALGITAARTHVTSKIDPWRDEWHNLANNAGHVVWLTIIWSCVAAYVAHYAEDNSSHFFSIPNDEFTRVMKGIYNQPGSRGYAPKRRNKRGQQYAPPDALSNLSARLSQRPRAAPEI</sequence>
<dbReference type="EMBL" id="JBBJCI010000230">
    <property type="protein sequence ID" value="KAK7238314.1"/>
    <property type="molecule type" value="Genomic_DNA"/>
</dbReference>
<comment type="caution">
    <text evidence="1">The sequence shown here is derived from an EMBL/GenBank/DDBJ whole genome shotgun (WGS) entry which is preliminary data.</text>
</comment>
<keyword evidence="2" id="KW-1185">Reference proteome</keyword>